<evidence type="ECO:0000256" key="2">
    <source>
        <dbReference type="ARBA" id="ARBA00022737"/>
    </source>
</evidence>
<comment type="caution">
    <text evidence="5">The sequence shown here is derived from an EMBL/GenBank/DDBJ whole genome shotgun (WGS) entry which is preliminary data.</text>
</comment>
<reference evidence="5 6" key="1">
    <citation type="submission" date="2019-07" db="EMBL/GenBank/DDBJ databases">
        <title>Whole genome shotgun sequence of Cellulomonas soli NBRC 109434.</title>
        <authorList>
            <person name="Hosoyama A."/>
            <person name="Uohara A."/>
            <person name="Ohji S."/>
            <person name="Ichikawa N."/>
        </authorList>
    </citation>
    <scope>NUCLEOTIDE SEQUENCE [LARGE SCALE GENOMIC DNA]</scope>
    <source>
        <strain evidence="5 6">NBRC 109434</strain>
    </source>
</reference>
<dbReference type="PANTHER" id="PTHR46809">
    <property type="entry name" value="STROMAL CELL-DERIVED FACTOR 2-LIKE PROTEIN"/>
    <property type="match status" value="1"/>
</dbReference>
<gene>
    <name evidence="5" type="ORF">CSO01_26330</name>
</gene>
<evidence type="ECO:0000256" key="3">
    <source>
        <dbReference type="SAM" id="MobiDB-lite"/>
    </source>
</evidence>
<evidence type="ECO:0000256" key="1">
    <source>
        <dbReference type="ARBA" id="ARBA00022729"/>
    </source>
</evidence>
<dbReference type="OrthoDB" id="8479279at2"/>
<keyword evidence="1" id="KW-0732">Signal</keyword>
<evidence type="ECO:0000259" key="4">
    <source>
        <dbReference type="PROSITE" id="PS50919"/>
    </source>
</evidence>
<accession>A0A512PFE5</accession>
<proteinExistence type="predicted"/>
<dbReference type="Gene3D" id="2.80.10.50">
    <property type="match status" value="1"/>
</dbReference>
<feature type="domain" description="MIR" evidence="4">
    <location>
        <begin position="351"/>
        <end position="405"/>
    </location>
</feature>
<dbReference type="InterPro" id="IPR016093">
    <property type="entry name" value="MIR_motif"/>
</dbReference>
<dbReference type="AlphaFoldDB" id="A0A512PFE5"/>
<keyword evidence="6" id="KW-1185">Reference proteome</keyword>
<feature type="domain" description="MIR" evidence="4">
    <location>
        <begin position="232"/>
        <end position="286"/>
    </location>
</feature>
<organism evidence="5 6">
    <name type="scientific">Cellulomonas soli</name>
    <dbReference type="NCBI Taxonomy" id="931535"/>
    <lineage>
        <taxon>Bacteria</taxon>
        <taxon>Bacillati</taxon>
        <taxon>Actinomycetota</taxon>
        <taxon>Actinomycetes</taxon>
        <taxon>Micrococcales</taxon>
        <taxon>Cellulomonadaceae</taxon>
        <taxon>Cellulomonas</taxon>
    </lineage>
</organism>
<dbReference type="RefSeq" id="WP_146953721.1">
    <property type="nucleotide sequence ID" value="NZ_BAABBJ010000001.1"/>
</dbReference>
<dbReference type="Proteomes" id="UP000321798">
    <property type="component" value="Unassembled WGS sequence"/>
</dbReference>
<evidence type="ECO:0000313" key="5">
    <source>
        <dbReference type="EMBL" id="GEP69918.1"/>
    </source>
</evidence>
<dbReference type="PROSITE" id="PS50919">
    <property type="entry name" value="MIR"/>
    <property type="match status" value="3"/>
</dbReference>
<protein>
    <recommendedName>
        <fullName evidence="4">MIR domain-containing protein</fullName>
    </recommendedName>
</protein>
<dbReference type="SUPFAM" id="SSF82109">
    <property type="entry name" value="MIR domain"/>
    <property type="match status" value="1"/>
</dbReference>
<feature type="region of interest" description="Disordered" evidence="3">
    <location>
        <begin position="281"/>
        <end position="303"/>
    </location>
</feature>
<evidence type="ECO:0000313" key="6">
    <source>
        <dbReference type="Proteomes" id="UP000321798"/>
    </source>
</evidence>
<feature type="region of interest" description="Disordered" evidence="3">
    <location>
        <begin position="367"/>
        <end position="406"/>
    </location>
</feature>
<dbReference type="EMBL" id="BKAL01000009">
    <property type="protein sequence ID" value="GEP69918.1"/>
    <property type="molecule type" value="Genomic_DNA"/>
</dbReference>
<feature type="compositionally biased region" description="Basic and acidic residues" evidence="3">
    <location>
        <begin position="281"/>
        <end position="295"/>
    </location>
</feature>
<dbReference type="SMART" id="SM00472">
    <property type="entry name" value="MIR"/>
    <property type="match status" value="3"/>
</dbReference>
<name>A0A512PFE5_9CELL</name>
<dbReference type="PANTHER" id="PTHR46809:SF2">
    <property type="entry name" value="GH21273P"/>
    <property type="match status" value="1"/>
</dbReference>
<keyword evidence="2" id="KW-0677">Repeat</keyword>
<sequence length="406" mass="44816">MPLQLAPGRHRVAFEPAVHGFAFPNAFVNTVVTLPGGSALTTAGRCGGMAALALDHFHAGIPAPTWGPSLWAPSLVPPDGHWLAEAIQERQIRSFLVGSALKFLTWSLQGDDPTWVLPGVARRTEQEELPRLANLLRSGVPVVLGLIVARDLRAVAENHQVVAYGYEYDAVAGRTTILVHDPNTPRREVTLIGHDDTRGWVASNGRVWRGFFVHDYVRREPPALTRSPADPDRPIRLADTVVLVHAWTGRVLHGCDDRYDHHGSSGQHRVVADDAVDGTRWDLRPRHDRRGRSEEPGPLTSGDVVRLRLRGTDRHLHSHRNVASPLTHQQEVSTFAERDRNDDWRVVVDGGGPWLAGSRVRFEHVPTGAALQSHRRPDDHDSGGEQEVSASSLTDPDGWWTVLEAD</sequence>
<feature type="domain" description="MIR" evidence="4">
    <location>
        <begin position="296"/>
        <end position="349"/>
    </location>
</feature>
<dbReference type="InterPro" id="IPR036300">
    <property type="entry name" value="MIR_dom_sf"/>
</dbReference>